<dbReference type="EMBL" id="UOFQ01000060">
    <property type="protein sequence ID" value="VAW87219.1"/>
    <property type="molecule type" value="Genomic_DNA"/>
</dbReference>
<accession>A0A3B0ZM28</accession>
<dbReference type="AlphaFoldDB" id="A0A3B0ZM28"/>
<reference evidence="1" key="1">
    <citation type="submission" date="2018-06" db="EMBL/GenBank/DDBJ databases">
        <authorList>
            <person name="Zhirakovskaya E."/>
        </authorList>
    </citation>
    <scope>NUCLEOTIDE SEQUENCE</scope>
</reference>
<evidence type="ECO:0000313" key="1">
    <source>
        <dbReference type="EMBL" id="VAW87219.1"/>
    </source>
</evidence>
<proteinExistence type="predicted"/>
<name>A0A3B0ZM28_9ZZZZ</name>
<feature type="non-terminal residue" evidence="1">
    <location>
        <position position="37"/>
    </location>
</feature>
<organism evidence="1">
    <name type="scientific">hydrothermal vent metagenome</name>
    <dbReference type="NCBI Taxonomy" id="652676"/>
    <lineage>
        <taxon>unclassified sequences</taxon>
        <taxon>metagenomes</taxon>
        <taxon>ecological metagenomes</taxon>
    </lineage>
</organism>
<gene>
    <name evidence="1" type="ORF">MNBD_GAMMA17-1969</name>
</gene>
<sequence>MDTFYTTVLCGFIATMPTHFVAADTEQQSATAFGQQL</sequence>
<protein>
    <submittedName>
        <fullName evidence="1">Uncharacterized protein</fullName>
    </submittedName>
</protein>